<evidence type="ECO:0000313" key="3">
    <source>
        <dbReference type="Proteomes" id="UP000321304"/>
    </source>
</evidence>
<feature type="region of interest" description="Disordered" evidence="1">
    <location>
        <begin position="107"/>
        <end position="152"/>
    </location>
</feature>
<protein>
    <submittedName>
        <fullName evidence="2">Uncharacterized protein</fullName>
    </submittedName>
</protein>
<accession>A0A560KYY8</accession>
<reference evidence="2 3" key="1">
    <citation type="submission" date="2019-06" db="EMBL/GenBank/DDBJ databases">
        <title>Genomic Encyclopedia of Type Strains, Phase IV (KMG-V): Genome sequencing to study the core and pangenomes of soil and plant-associated prokaryotes.</title>
        <authorList>
            <person name="Whitman W."/>
        </authorList>
    </citation>
    <scope>NUCLEOTIDE SEQUENCE [LARGE SCALE GENOMIC DNA]</scope>
    <source>
        <strain evidence="2 3">BR 10355</strain>
    </source>
</reference>
<gene>
    <name evidence="2" type="ORF">FBZ93_12275</name>
</gene>
<organism evidence="2 3">
    <name type="scientific">Bradyrhizobium macuxiense</name>
    <dbReference type="NCBI Taxonomy" id="1755647"/>
    <lineage>
        <taxon>Bacteria</taxon>
        <taxon>Pseudomonadati</taxon>
        <taxon>Pseudomonadota</taxon>
        <taxon>Alphaproteobacteria</taxon>
        <taxon>Hyphomicrobiales</taxon>
        <taxon>Nitrobacteraceae</taxon>
        <taxon>Bradyrhizobium</taxon>
    </lineage>
</organism>
<evidence type="ECO:0000256" key="1">
    <source>
        <dbReference type="SAM" id="MobiDB-lite"/>
    </source>
</evidence>
<evidence type="ECO:0000313" key="2">
    <source>
        <dbReference type="EMBL" id="TWB87294.1"/>
    </source>
</evidence>
<dbReference type="AlphaFoldDB" id="A0A560KYY8"/>
<dbReference type="Proteomes" id="UP000321304">
    <property type="component" value="Unassembled WGS sequence"/>
</dbReference>
<dbReference type="EMBL" id="VITY01000022">
    <property type="protein sequence ID" value="TWB87294.1"/>
    <property type="molecule type" value="Genomic_DNA"/>
</dbReference>
<name>A0A560KYY8_9BRAD</name>
<proteinExistence type="predicted"/>
<keyword evidence="3" id="KW-1185">Reference proteome</keyword>
<feature type="compositionally biased region" description="Low complexity" evidence="1">
    <location>
        <begin position="122"/>
        <end position="144"/>
    </location>
</feature>
<sequence>MLQCGAMTTLLFGPSRMTGAKGCEQRTVIGEQVPNHDPGECVGARVHRFACDGEWAVVADPYAPPGVTEPRHLGLVAPVPAKALLLRSPGNEIPIIDAVAPSPLPARCRPMLEEPPSSCGTSTTARPSSRQRSASSDSPSAETEPNADMKWASPRTAIVLMLDRPPGGLPRGQIAGDHGVPRQARLALAAPARVRA</sequence>
<comment type="caution">
    <text evidence="2">The sequence shown here is derived from an EMBL/GenBank/DDBJ whole genome shotgun (WGS) entry which is preliminary data.</text>
</comment>